<keyword evidence="3" id="KW-0646">Protease inhibitor</keyword>
<evidence type="ECO:0000259" key="7">
    <source>
        <dbReference type="PROSITE" id="PS51465"/>
    </source>
</evidence>
<dbReference type="Pfam" id="PF00050">
    <property type="entry name" value="Kazal_1"/>
    <property type="match status" value="1"/>
</dbReference>
<evidence type="ECO:0000256" key="3">
    <source>
        <dbReference type="ARBA" id="ARBA00022690"/>
    </source>
</evidence>
<dbReference type="InterPro" id="IPR002350">
    <property type="entry name" value="Kazal_dom"/>
</dbReference>
<dbReference type="STRING" id="29139.ENSVURP00010032096"/>
<dbReference type="AlphaFoldDB" id="A0A4X2MC07"/>
<organism evidence="8 9">
    <name type="scientific">Vombatus ursinus</name>
    <name type="common">Common wombat</name>
    <dbReference type="NCBI Taxonomy" id="29139"/>
    <lineage>
        <taxon>Eukaryota</taxon>
        <taxon>Metazoa</taxon>
        <taxon>Chordata</taxon>
        <taxon>Craniata</taxon>
        <taxon>Vertebrata</taxon>
        <taxon>Euteleostomi</taxon>
        <taxon>Mammalia</taxon>
        <taxon>Metatheria</taxon>
        <taxon>Diprotodontia</taxon>
        <taxon>Vombatidae</taxon>
        <taxon>Vombatus</taxon>
    </lineage>
</organism>
<comment type="subcellular location">
    <subcellularLocation>
        <location evidence="1">Secreted</location>
    </subcellularLocation>
</comment>
<keyword evidence="4" id="KW-0722">Serine protease inhibitor</keyword>
<dbReference type="Proteomes" id="UP000314987">
    <property type="component" value="Unassembled WGS sequence"/>
</dbReference>
<proteinExistence type="predicted"/>
<evidence type="ECO:0000256" key="1">
    <source>
        <dbReference type="ARBA" id="ARBA00004613"/>
    </source>
</evidence>
<dbReference type="GeneID" id="114027808"/>
<dbReference type="OrthoDB" id="9442203at2759"/>
<dbReference type="RefSeq" id="XP_027697778.1">
    <property type="nucleotide sequence ID" value="XM_027841977.1"/>
</dbReference>
<dbReference type="SUPFAM" id="SSF100895">
    <property type="entry name" value="Kazal-type serine protease inhibitors"/>
    <property type="match status" value="1"/>
</dbReference>
<evidence type="ECO:0000313" key="9">
    <source>
        <dbReference type="Proteomes" id="UP000314987"/>
    </source>
</evidence>
<dbReference type="OMA" id="VDCSEYK"/>
<evidence type="ECO:0000313" key="8">
    <source>
        <dbReference type="Ensembl" id="ENSVURP00010032096.1"/>
    </source>
</evidence>
<dbReference type="SMART" id="SM00280">
    <property type="entry name" value="KAZAL"/>
    <property type="match status" value="1"/>
</dbReference>
<evidence type="ECO:0000256" key="6">
    <source>
        <dbReference type="SAM" id="SignalP"/>
    </source>
</evidence>
<dbReference type="FunFam" id="3.30.60.30:FF:000037">
    <property type="entry name" value="Ovomucoid"/>
    <property type="match status" value="1"/>
</dbReference>
<keyword evidence="6" id="KW-0732">Signal</keyword>
<keyword evidence="2" id="KW-0964">Secreted</keyword>
<dbReference type="Gene3D" id="3.30.60.30">
    <property type="match status" value="1"/>
</dbReference>
<accession>A0A4X2MC07</accession>
<dbReference type="PROSITE" id="PS51465">
    <property type="entry name" value="KAZAL_2"/>
    <property type="match status" value="1"/>
</dbReference>
<feature type="chain" id="PRO_5021361660" description="Kazal-like domain-containing protein" evidence="6">
    <location>
        <begin position="23"/>
        <end position="84"/>
    </location>
</feature>
<dbReference type="Ensembl" id="ENSVURT00010036548.1">
    <property type="protein sequence ID" value="ENSVURP00010032096.1"/>
    <property type="gene ID" value="ENSVURG00010024500.1"/>
</dbReference>
<dbReference type="PRINTS" id="PR00290">
    <property type="entry name" value="KAZALINHBTR"/>
</dbReference>
<dbReference type="InterPro" id="IPR001239">
    <property type="entry name" value="Prot_inh_Kazal-m"/>
</dbReference>
<name>A0A4X2MC07_VOMUR</name>
<reference evidence="9" key="1">
    <citation type="submission" date="2018-12" db="EMBL/GenBank/DDBJ databases">
        <authorList>
            <person name="Yazar S."/>
        </authorList>
    </citation>
    <scope>NUCLEOTIDE SEQUENCE [LARGE SCALE GENOMIC DNA]</scope>
</reference>
<dbReference type="GeneTree" id="ENSGT00530000064312"/>
<evidence type="ECO:0000256" key="2">
    <source>
        <dbReference type="ARBA" id="ARBA00022525"/>
    </source>
</evidence>
<gene>
    <name evidence="8" type="primary">LOC114027808</name>
</gene>
<reference evidence="8" key="2">
    <citation type="submission" date="2025-08" db="UniProtKB">
        <authorList>
            <consortium name="Ensembl"/>
        </authorList>
    </citation>
    <scope>IDENTIFICATION</scope>
</reference>
<feature type="signal peptide" evidence="6">
    <location>
        <begin position="1"/>
        <end position="22"/>
    </location>
</feature>
<protein>
    <recommendedName>
        <fullName evidence="7">Kazal-like domain-containing protein</fullName>
    </recommendedName>
</protein>
<dbReference type="PANTHER" id="PTHR47499">
    <property type="entry name" value="SERINE PROTEASE INHIBITOR KAZAL-TYPE 7 SPINK7"/>
    <property type="match status" value="1"/>
</dbReference>
<evidence type="ECO:0000256" key="5">
    <source>
        <dbReference type="ARBA" id="ARBA00023157"/>
    </source>
</evidence>
<feature type="domain" description="Kazal-like" evidence="7">
    <location>
        <begin position="24"/>
        <end position="84"/>
    </location>
</feature>
<dbReference type="GO" id="GO:0004867">
    <property type="term" value="F:serine-type endopeptidase inhibitor activity"/>
    <property type="evidence" value="ECO:0007669"/>
    <property type="project" value="UniProtKB-KW"/>
</dbReference>
<evidence type="ECO:0000256" key="4">
    <source>
        <dbReference type="ARBA" id="ARBA00022900"/>
    </source>
</evidence>
<dbReference type="GO" id="GO:0005576">
    <property type="term" value="C:extracellular region"/>
    <property type="evidence" value="ECO:0007669"/>
    <property type="project" value="UniProtKB-SubCell"/>
</dbReference>
<dbReference type="PROSITE" id="PS00282">
    <property type="entry name" value="KAZAL_1"/>
    <property type="match status" value="1"/>
</dbReference>
<dbReference type="InterPro" id="IPR036058">
    <property type="entry name" value="Kazal_dom_sf"/>
</dbReference>
<dbReference type="PANTHER" id="PTHR47499:SF2">
    <property type="entry name" value="SERINE PROTEASE INHIBITOR KAZAL-TYPE 9"/>
    <property type="match status" value="1"/>
</dbReference>
<dbReference type="InterPro" id="IPR050159">
    <property type="entry name" value="Kazal-type_SerProtInhib"/>
</dbReference>
<keyword evidence="5" id="KW-1015">Disulfide bond</keyword>
<keyword evidence="9" id="KW-1185">Reference proteome</keyword>
<reference evidence="8" key="3">
    <citation type="submission" date="2025-09" db="UniProtKB">
        <authorList>
            <consortium name="Ensembl"/>
        </authorList>
    </citation>
    <scope>IDENTIFICATION</scope>
</reference>
<sequence length="84" mass="9223">MKAAAAYMLLMLALMPIFNVESTSKKQVDCSGFKKLPPGEAPVCIQIYDPICGSDGNTYSNKCIFCSAVKQSDDRIRFVNFGMC</sequence>